<proteinExistence type="predicted"/>
<dbReference type="AlphaFoldDB" id="A0A699HFS2"/>
<name>A0A699HFS2_TANCI</name>
<evidence type="ECO:0000313" key="2">
    <source>
        <dbReference type="EMBL" id="GEX69901.1"/>
    </source>
</evidence>
<reference evidence="2" key="1">
    <citation type="journal article" date="2019" name="Sci. Rep.">
        <title>Draft genome of Tanacetum cinerariifolium, the natural source of mosquito coil.</title>
        <authorList>
            <person name="Yamashiro T."/>
            <person name="Shiraishi A."/>
            <person name="Satake H."/>
            <person name="Nakayama K."/>
        </authorList>
    </citation>
    <scope>NUCLEOTIDE SEQUENCE</scope>
</reference>
<feature type="compositionally biased region" description="Polar residues" evidence="1">
    <location>
        <begin position="151"/>
        <end position="177"/>
    </location>
</feature>
<comment type="caution">
    <text evidence="2">The sequence shown here is derived from an EMBL/GenBank/DDBJ whole genome shotgun (WGS) entry which is preliminary data.</text>
</comment>
<evidence type="ECO:0000256" key="1">
    <source>
        <dbReference type="SAM" id="MobiDB-lite"/>
    </source>
</evidence>
<gene>
    <name evidence="2" type="ORF">Tci_341876</name>
</gene>
<accession>A0A699HFS2</accession>
<protein>
    <recommendedName>
        <fullName evidence="3">Integrase, catalytic region, zinc finger, CCHC-type, peptidase aspartic, catalytic</fullName>
    </recommendedName>
</protein>
<evidence type="ECO:0008006" key="3">
    <source>
        <dbReference type="Google" id="ProtNLM"/>
    </source>
</evidence>
<sequence length="347" mass="38572">MGIDGIAKVSMSCFWGCEDDLECSTGIVRFGNNQIAKIMGYGDYQMGTVTISQLQRPCLGYDIEGKRKKHTHKPKVEDSIQEKLYLLHMDLYKPMSSGLVQKPPFTKPCVPPTKSDWDILFQPMFDEYFNPPLSVASPVPAVVASEPVDPTGTSSSTSINQDTPSPSTSQTHQESQSLIIPSGVEEQFHDIKVAHLDNDPFFGVSISKPNSKESSSRDVIPTNVHSVNQPSKRLRKWTKDHPLDNVIGNPSRPYDMESCDPVDTPMVEKSKLDTDPQGKEVDPTYYHGMIGSDEYLITYKVREREGFAAILVVLITEASKSRQHGGRLPAPERIALSARVVIEKFVC</sequence>
<dbReference type="EMBL" id="BKCJ010124357">
    <property type="protein sequence ID" value="GEX69901.1"/>
    <property type="molecule type" value="Genomic_DNA"/>
</dbReference>
<feature type="region of interest" description="Disordered" evidence="1">
    <location>
        <begin position="146"/>
        <end position="177"/>
    </location>
</feature>
<organism evidence="2">
    <name type="scientific">Tanacetum cinerariifolium</name>
    <name type="common">Dalmatian daisy</name>
    <name type="synonym">Chrysanthemum cinerariifolium</name>
    <dbReference type="NCBI Taxonomy" id="118510"/>
    <lineage>
        <taxon>Eukaryota</taxon>
        <taxon>Viridiplantae</taxon>
        <taxon>Streptophyta</taxon>
        <taxon>Embryophyta</taxon>
        <taxon>Tracheophyta</taxon>
        <taxon>Spermatophyta</taxon>
        <taxon>Magnoliopsida</taxon>
        <taxon>eudicotyledons</taxon>
        <taxon>Gunneridae</taxon>
        <taxon>Pentapetalae</taxon>
        <taxon>asterids</taxon>
        <taxon>campanulids</taxon>
        <taxon>Asterales</taxon>
        <taxon>Asteraceae</taxon>
        <taxon>Asteroideae</taxon>
        <taxon>Anthemideae</taxon>
        <taxon>Anthemidinae</taxon>
        <taxon>Tanacetum</taxon>
    </lineage>
</organism>